<accession>A0A1U6JD19</accession>
<reference evidence="3" key="1">
    <citation type="submission" date="2017-03" db="EMBL/GenBank/DDBJ databases">
        <authorList>
            <person name="Falquet L."/>
            <person name="Falquet L."/>
        </authorList>
    </citation>
    <scope>NUCLEOTIDE SEQUENCE [LARGE SCALE GENOMIC DNA]</scope>
</reference>
<dbReference type="Proteomes" id="UP000190476">
    <property type="component" value="Chromosome I"/>
</dbReference>
<name>A0A1U6JD19_9CLOT</name>
<gene>
    <name evidence="2" type="ORF">CCH01_14020</name>
</gene>
<evidence type="ECO:0000256" key="1">
    <source>
        <dbReference type="SAM" id="MobiDB-lite"/>
    </source>
</evidence>
<keyword evidence="3" id="KW-1185">Reference proteome</keyword>
<sequence>MKSQNKSVEKNIPQDIQPDTQEYSTKNGVFIVTRYNTVRDVCEFNLAGIYVTTKIEPLNNSGIYSHIDVQNKDNVYIDVIIDVKNLNNETKLTGDLIDAKIKIKNKLNFYSIN</sequence>
<dbReference type="EMBL" id="LT799839">
    <property type="protein sequence ID" value="SLK18192.1"/>
    <property type="molecule type" value="Genomic_DNA"/>
</dbReference>
<dbReference type="GeneID" id="66301733"/>
<proteinExistence type="predicted"/>
<evidence type="ECO:0000313" key="3">
    <source>
        <dbReference type="Proteomes" id="UP000190476"/>
    </source>
</evidence>
<dbReference type="AlphaFoldDB" id="A0A1U6JD19"/>
<evidence type="ECO:0000313" key="2">
    <source>
        <dbReference type="EMBL" id="SLK18192.1"/>
    </source>
</evidence>
<dbReference type="RefSeq" id="WP_079481369.1">
    <property type="nucleotide sequence ID" value="NZ_CBML010000006.1"/>
</dbReference>
<protein>
    <submittedName>
        <fullName evidence="2">Uncharacterized protein</fullName>
    </submittedName>
</protein>
<feature type="region of interest" description="Disordered" evidence="1">
    <location>
        <begin position="1"/>
        <end position="20"/>
    </location>
</feature>
<organism evidence="2 3">
    <name type="scientific">Clostridium chauvoei JF4335</name>
    <dbReference type="NCBI Taxonomy" id="1351755"/>
    <lineage>
        <taxon>Bacteria</taxon>
        <taxon>Bacillati</taxon>
        <taxon>Bacillota</taxon>
        <taxon>Clostridia</taxon>
        <taxon>Eubacteriales</taxon>
        <taxon>Clostridiaceae</taxon>
        <taxon>Clostridium</taxon>
    </lineage>
</organism>